<dbReference type="InterPro" id="IPR037185">
    <property type="entry name" value="EmrE-like"/>
</dbReference>
<keyword evidence="4 9" id="KW-0812">Transmembrane</keyword>
<comment type="similarity">
    <text evidence="7">Belongs to the drug/metabolite transporter (DMT) superfamily. Small multidrug resistance (SMR) (TC 2.A.7.1) family. Gdx/SugE subfamily.</text>
</comment>
<comment type="caution">
    <text evidence="11">The sequence shown here is derived from an EMBL/GenBank/DDBJ whole genome shotgun (WGS) entry which is preliminary data.</text>
</comment>
<dbReference type="Proteomes" id="UP001209854">
    <property type="component" value="Unassembled WGS sequence"/>
</dbReference>
<gene>
    <name evidence="11" type="ORF">NX722_16270</name>
</gene>
<organism evidence="11 12">
    <name type="scientific">Endozoicomonas gorgoniicola</name>
    <dbReference type="NCBI Taxonomy" id="1234144"/>
    <lineage>
        <taxon>Bacteria</taxon>
        <taxon>Pseudomonadati</taxon>
        <taxon>Pseudomonadota</taxon>
        <taxon>Gammaproteobacteria</taxon>
        <taxon>Oceanospirillales</taxon>
        <taxon>Endozoicomonadaceae</taxon>
        <taxon>Endozoicomonas</taxon>
    </lineage>
</organism>
<dbReference type="SUPFAM" id="SSF103481">
    <property type="entry name" value="Multidrug resistance efflux transporter EmrE"/>
    <property type="match status" value="1"/>
</dbReference>
<dbReference type="PANTHER" id="PTHR30561">
    <property type="entry name" value="SMR FAMILY PROTON-DEPENDENT DRUG EFFLUX TRANSPORTER SUGE"/>
    <property type="match status" value="1"/>
</dbReference>
<evidence type="ECO:0000256" key="6">
    <source>
        <dbReference type="ARBA" id="ARBA00023136"/>
    </source>
</evidence>
<keyword evidence="3" id="KW-1003">Cell membrane</keyword>
<feature type="transmembrane region" description="Helical" evidence="10">
    <location>
        <begin position="57"/>
        <end position="78"/>
    </location>
</feature>
<reference evidence="11 12" key="1">
    <citation type="submission" date="2022-10" db="EMBL/GenBank/DDBJ databases">
        <title>High-quality genome sequences of two octocoral-associated bacteria, Endozoicomonas euniceicola EF212 and Endozoicomonas gorgoniicola PS125.</title>
        <authorList>
            <person name="Chiou Y.-J."/>
            <person name="Chen Y.-H."/>
        </authorList>
    </citation>
    <scope>NUCLEOTIDE SEQUENCE [LARGE SCALE GENOMIC DNA]</scope>
    <source>
        <strain evidence="11 12">PS125</strain>
    </source>
</reference>
<dbReference type="PANTHER" id="PTHR30561:SF0">
    <property type="entry name" value="GUANIDINIUM EXPORTER"/>
    <property type="match status" value="1"/>
</dbReference>
<proteinExistence type="inferred from homology"/>
<evidence type="ECO:0000256" key="7">
    <source>
        <dbReference type="ARBA" id="ARBA00038151"/>
    </source>
</evidence>
<evidence type="ECO:0000256" key="9">
    <source>
        <dbReference type="RuleBase" id="RU003942"/>
    </source>
</evidence>
<dbReference type="Pfam" id="PF00893">
    <property type="entry name" value="Multi_Drug_Res"/>
    <property type="match status" value="1"/>
</dbReference>
<evidence type="ECO:0000256" key="5">
    <source>
        <dbReference type="ARBA" id="ARBA00022989"/>
    </source>
</evidence>
<dbReference type="InterPro" id="IPR000390">
    <property type="entry name" value="Small_drug/metabolite_transptr"/>
</dbReference>
<dbReference type="InterPro" id="IPR045324">
    <property type="entry name" value="Small_multidrug_res"/>
</dbReference>
<keyword evidence="12" id="KW-1185">Reference proteome</keyword>
<evidence type="ECO:0000256" key="4">
    <source>
        <dbReference type="ARBA" id="ARBA00022692"/>
    </source>
</evidence>
<keyword evidence="2" id="KW-0813">Transport</keyword>
<protein>
    <recommendedName>
        <fullName evidence="8">Guanidinium exporter</fullName>
    </recommendedName>
</protein>
<keyword evidence="6 10" id="KW-0472">Membrane</keyword>
<dbReference type="Gene3D" id="1.10.3730.20">
    <property type="match status" value="1"/>
</dbReference>
<keyword evidence="5 10" id="KW-1133">Transmembrane helix</keyword>
<sequence length="106" mass="11195">MYWFLLFMAGVFESAFAIGLKLCDGFSKPIPSILTAIAIVLSMLMMSMAMRGIPVAIAYAVWVGIGVAGSLALSYLFLEEPISAMQVVSVSLIITGVIGLKITSTG</sequence>
<evidence type="ECO:0000313" key="12">
    <source>
        <dbReference type="Proteomes" id="UP001209854"/>
    </source>
</evidence>
<name>A0ABT3MXQ3_9GAMM</name>
<dbReference type="EMBL" id="JAPFCC010000001">
    <property type="protein sequence ID" value="MCW7554146.1"/>
    <property type="molecule type" value="Genomic_DNA"/>
</dbReference>
<evidence type="ECO:0000256" key="3">
    <source>
        <dbReference type="ARBA" id="ARBA00022475"/>
    </source>
</evidence>
<dbReference type="RefSeq" id="WP_262563881.1">
    <property type="nucleotide sequence ID" value="NZ_JAPFCC010000001.1"/>
</dbReference>
<accession>A0ABT3MXQ3</accession>
<evidence type="ECO:0000256" key="8">
    <source>
        <dbReference type="ARBA" id="ARBA00039168"/>
    </source>
</evidence>
<evidence type="ECO:0000256" key="1">
    <source>
        <dbReference type="ARBA" id="ARBA00004651"/>
    </source>
</evidence>
<comment type="subcellular location">
    <subcellularLocation>
        <location evidence="1 9">Cell membrane</location>
        <topology evidence="1 9">Multi-pass membrane protein</topology>
    </subcellularLocation>
</comment>
<evidence type="ECO:0000313" key="11">
    <source>
        <dbReference type="EMBL" id="MCW7554146.1"/>
    </source>
</evidence>
<feature type="transmembrane region" description="Helical" evidence="10">
    <location>
        <begin position="33"/>
        <end position="50"/>
    </location>
</feature>
<evidence type="ECO:0000256" key="10">
    <source>
        <dbReference type="SAM" id="Phobius"/>
    </source>
</evidence>
<feature type="transmembrane region" description="Helical" evidence="10">
    <location>
        <begin position="84"/>
        <end position="103"/>
    </location>
</feature>
<evidence type="ECO:0000256" key="2">
    <source>
        <dbReference type="ARBA" id="ARBA00022448"/>
    </source>
</evidence>